<accession>A0A8T4IWC9</accession>
<feature type="region of interest" description="Disordered" evidence="1">
    <location>
        <begin position="141"/>
        <end position="228"/>
    </location>
</feature>
<evidence type="ECO:0000256" key="1">
    <source>
        <dbReference type="SAM" id="MobiDB-lite"/>
    </source>
</evidence>
<sequence length="228" mass="22543">MRGPLRVAGAVGAVGVLVGGVVACEPVPGGLNSAAVALTTDQAGTRSLESAGVDVQWMSCTATVGQRGGSASASTSASSSAKARRQVAKVDCQGETKSGAEITVRGKVTEEHDGRCVRGDLTAKVGKRTVFRAEVLGNCAAPSASASASSSQSGSEPPEETGTGTPEPTVTETVTPTGTTSPTAPPETPPVTVTVTASPDPPPSDPSPDPPPPCECETPGQRDAGTGH</sequence>
<dbReference type="EMBL" id="JAGSMN010000484">
    <property type="protein sequence ID" value="MBR7675472.1"/>
    <property type="molecule type" value="Genomic_DNA"/>
</dbReference>
<reference evidence="2" key="1">
    <citation type="submission" date="2021-04" db="EMBL/GenBank/DDBJ databases">
        <title>Sequencing of actinobacteria type strains.</title>
        <authorList>
            <person name="Nguyen G.-S."/>
            <person name="Wentzel A."/>
        </authorList>
    </citation>
    <scope>NUCLEOTIDE SEQUENCE</scope>
    <source>
        <strain evidence="2">DSM 42095</strain>
    </source>
</reference>
<protein>
    <recommendedName>
        <fullName evidence="4">Lipoprotein</fullName>
    </recommendedName>
</protein>
<evidence type="ECO:0000313" key="3">
    <source>
        <dbReference type="Proteomes" id="UP000675554"/>
    </source>
</evidence>
<feature type="compositionally biased region" description="Pro residues" evidence="1">
    <location>
        <begin position="199"/>
        <end position="214"/>
    </location>
</feature>
<evidence type="ECO:0000313" key="2">
    <source>
        <dbReference type="EMBL" id="MBR7675472.1"/>
    </source>
</evidence>
<dbReference type="Proteomes" id="UP000675554">
    <property type="component" value="Unassembled WGS sequence"/>
</dbReference>
<feature type="compositionally biased region" description="Low complexity" evidence="1">
    <location>
        <begin position="141"/>
        <end position="182"/>
    </location>
</feature>
<dbReference type="AlphaFoldDB" id="A0A8T4IWC9"/>
<dbReference type="PROSITE" id="PS51257">
    <property type="entry name" value="PROKAR_LIPOPROTEIN"/>
    <property type="match status" value="1"/>
</dbReference>
<name>A0A8T4IWC9_9ACTN</name>
<comment type="caution">
    <text evidence="2">The sequence shown here is derived from an EMBL/GenBank/DDBJ whole genome shotgun (WGS) entry which is preliminary data.</text>
</comment>
<keyword evidence="3" id="KW-1185">Reference proteome</keyword>
<evidence type="ECO:0008006" key="4">
    <source>
        <dbReference type="Google" id="ProtNLM"/>
    </source>
</evidence>
<organism evidence="2 3">
    <name type="scientific">Streptomyces daliensis</name>
    <dbReference type="NCBI Taxonomy" id="299421"/>
    <lineage>
        <taxon>Bacteria</taxon>
        <taxon>Bacillati</taxon>
        <taxon>Actinomycetota</taxon>
        <taxon>Actinomycetes</taxon>
        <taxon>Kitasatosporales</taxon>
        <taxon>Streptomycetaceae</taxon>
        <taxon>Streptomyces</taxon>
    </lineage>
</organism>
<proteinExistence type="predicted"/>
<gene>
    <name evidence="2" type="ORF">KDA82_21120</name>
</gene>